<dbReference type="OrthoDB" id="10264021at2759"/>
<evidence type="ECO:0000313" key="1">
    <source>
        <dbReference type="EMBL" id="PIO77810.1"/>
    </source>
</evidence>
<dbReference type="AlphaFoldDB" id="A0A2G9V7S3"/>
<keyword evidence="2" id="KW-1185">Reference proteome</keyword>
<evidence type="ECO:0000313" key="2">
    <source>
        <dbReference type="Proteomes" id="UP000230423"/>
    </source>
</evidence>
<reference evidence="1 2" key="1">
    <citation type="submission" date="2015-09" db="EMBL/GenBank/DDBJ databases">
        <title>Draft genome of the parasitic nematode Teladorsagia circumcincta isolate WARC Sus (inbred).</title>
        <authorList>
            <person name="Mitreva M."/>
        </authorList>
    </citation>
    <scope>NUCLEOTIDE SEQUENCE [LARGE SCALE GENOMIC DNA]</scope>
    <source>
        <strain evidence="1 2">S</strain>
    </source>
</reference>
<dbReference type="EMBL" id="KZ344986">
    <property type="protein sequence ID" value="PIO77810.1"/>
    <property type="molecule type" value="Genomic_DNA"/>
</dbReference>
<gene>
    <name evidence="1" type="ORF">TELCIR_00072</name>
</gene>
<sequence length="90" mass="10011">MENADDFEREKLDLSQPDQVAILARNIASGYMIFGGGLTVGFSNLISSSQGRHIFSDEQSYYWGQHQLRNGNGSSRTGGVLIAPWFLSLW</sequence>
<dbReference type="Proteomes" id="UP000230423">
    <property type="component" value="Unassembled WGS sequence"/>
</dbReference>
<protein>
    <submittedName>
        <fullName evidence="1">Uncharacterized protein</fullName>
    </submittedName>
</protein>
<accession>A0A2G9V7S3</accession>
<name>A0A2G9V7S3_TELCI</name>
<proteinExistence type="predicted"/>
<organism evidence="1 2">
    <name type="scientific">Teladorsagia circumcincta</name>
    <name type="common">Brown stomach worm</name>
    <name type="synonym">Ostertagia circumcincta</name>
    <dbReference type="NCBI Taxonomy" id="45464"/>
    <lineage>
        <taxon>Eukaryota</taxon>
        <taxon>Metazoa</taxon>
        <taxon>Ecdysozoa</taxon>
        <taxon>Nematoda</taxon>
        <taxon>Chromadorea</taxon>
        <taxon>Rhabditida</taxon>
        <taxon>Rhabditina</taxon>
        <taxon>Rhabditomorpha</taxon>
        <taxon>Strongyloidea</taxon>
        <taxon>Trichostrongylidae</taxon>
        <taxon>Teladorsagia</taxon>
    </lineage>
</organism>